<reference evidence="3 4" key="3">
    <citation type="submission" date="2015-03" db="EMBL/GenBank/DDBJ databases">
        <authorList>
            <consortium name="Pathogen Informatics"/>
            <person name="Murphy D."/>
        </authorList>
    </citation>
    <scope>NUCLEOTIDE SEQUENCE [LARGE SCALE GENOMIC DNA]</scope>
    <source>
        <strain evidence="4">type strain: CIP110230</strain>
        <strain evidence="3">Type strain: CIP110230</strain>
    </source>
</reference>
<proteinExistence type="predicted"/>
<dbReference type="RefSeq" id="WP_049613471.1">
    <property type="nucleotide sequence ID" value="NZ_CAWMMU010000014.1"/>
</dbReference>
<dbReference type="Proteomes" id="UP000045840">
    <property type="component" value="Unassembled WGS sequence"/>
</dbReference>
<evidence type="ECO:0000256" key="1">
    <source>
        <dbReference type="SAM" id="SignalP"/>
    </source>
</evidence>
<feature type="chain" id="PRO_5006694974" evidence="1">
    <location>
        <begin position="20"/>
        <end position="145"/>
    </location>
</feature>
<dbReference type="InterPro" id="IPR018247">
    <property type="entry name" value="EF_Hand_1_Ca_BS"/>
</dbReference>
<keyword evidence="1" id="KW-0732">Signal</keyword>
<protein>
    <submittedName>
        <fullName evidence="2">Protein of uncharacterized function (DUF3757)</fullName>
    </submittedName>
</protein>
<dbReference type="InterPro" id="IPR022231">
    <property type="entry name" value="DUF3757"/>
</dbReference>
<dbReference type="Pfam" id="PF12582">
    <property type="entry name" value="DUF3757"/>
    <property type="match status" value="1"/>
</dbReference>
<dbReference type="AlphaFoldDB" id="A0A0T9Q0F1"/>
<keyword evidence="4" id="KW-1185">Reference proteome</keyword>
<gene>
    <name evidence="2" type="ORF">ERS008529_02415</name>
    <name evidence="3" type="ORF">ERS137968_02869</name>
</gene>
<reference evidence="2" key="2">
    <citation type="submission" date="2015-03" db="EMBL/GenBank/DDBJ databases">
        <authorList>
            <person name="Murphy D."/>
        </authorList>
    </citation>
    <scope>NUCLEOTIDE SEQUENCE [LARGE SCALE GENOMIC DNA]</scope>
    <source>
        <strain evidence="2">A125KOH2</strain>
    </source>
</reference>
<organism evidence="2 5">
    <name type="scientific">Yersinia pekkanenii</name>
    <dbReference type="NCBI Taxonomy" id="1288385"/>
    <lineage>
        <taxon>Bacteria</taxon>
        <taxon>Pseudomonadati</taxon>
        <taxon>Pseudomonadota</taxon>
        <taxon>Gammaproteobacteria</taxon>
        <taxon>Enterobacterales</taxon>
        <taxon>Yersiniaceae</taxon>
        <taxon>Yersinia</taxon>
    </lineage>
</organism>
<dbReference type="EMBL" id="CQAZ01000020">
    <property type="protein sequence ID" value="CNH90085.1"/>
    <property type="molecule type" value="Genomic_DNA"/>
</dbReference>
<evidence type="ECO:0000313" key="5">
    <source>
        <dbReference type="Proteomes" id="UP000045840"/>
    </source>
</evidence>
<feature type="signal peptide" evidence="1">
    <location>
        <begin position="1"/>
        <end position="19"/>
    </location>
</feature>
<dbReference type="OrthoDB" id="6472045at2"/>
<dbReference type="EMBL" id="CWJL01000014">
    <property type="protein sequence ID" value="CRY67782.1"/>
    <property type="molecule type" value="Genomic_DNA"/>
</dbReference>
<dbReference type="PROSITE" id="PS00018">
    <property type="entry name" value="EF_HAND_1"/>
    <property type="match status" value="1"/>
</dbReference>
<evidence type="ECO:0000313" key="2">
    <source>
        <dbReference type="EMBL" id="CNH90085.1"/>
    </source>
</evidence>
<sequence>MKCKLPALLLCFTPFGALAQLHCPAVDTIKQVGGVYSAPAAGNEEWIGLLSGNVPPNSAIKDFSEALIIIDSDKNNVVGQGEFQKCTYNLKGAGGQIDMFYGNKTWPVSISEHPLWVYQQNPFLEIYQCSGVAAEECKFDILASG</sequence>
<name>A0A0T9Q0F1_9GAMM</name>
<dbReference type="Proteomes" id="UP000044625">
    <property type="component" value="Unassembled WGS sequence"/>
</dbReference>
<reference evidence="5" key="1">
    <citation type="submission" date="2015-03" db="EMBL/GenBank/DDBJ databases">
        <authorList>
            <consortium name="Pathogen Informatics"/>
        </authorList>
    </citation>
    <scope>NUCLEOTIDE SEQUENCE [LARGE SCALE GENOMIC DNA]</scope>
    <source>
        <strain evidence="5">A125KOH2</strain>
    </source>
</reference>
<evidence type="ECO:0000313" key="3">
    <source>
        <dbReference type="EMBL" id="CRY67782.1"/>
    </source>
</evidence>
<accession>A0A0T9Q0F1</accession>
<evidence type="ECO:0000313" key="4">
    <source>
        <dbReference type="Proteomes" id="UP000044625"/>
    </source>
</evidence>